<keyword evidence="7" id="KW-1185">Reference proteome</keyword>
<dbReference type="InterPro" id="IPR015421">
    <property type="entry name" value="PyrdxlP-dep_Trfase_major"/>
</dbReference>
<reference evidence="7" key="1">
    <citation type="journal article" date="2019" name="Int. J. Syst. Evol. Microbiol.">
        <title>The Global Catalogue of Microorganisms (GCM) 10K type strain sequencing project: providing services to taxonomists for standard genome sequencing and annotation.</title>
        <authorList>
            <consortium name="The Broad Institute Genomics Platform"/>
            <consortium name="The Broad Institute Genome Sequencing Center for Infectious Disease"/>
            <person name="Wu L."/>
            <person name="Ma J."/>
        </authorList>
    </citation>
    <scope>NUCLEOTIDE SEQUENCE [LARGE SCALE GENOMIC DNA]</scope>
    <source>
        <strain evidence="7">CCUG 63682</strain>
    </source>
</reference>
<sequence length="393" mass="43398">MIEDFYQYQAQTTPHPLAMEVSHADGSFIYDSNNKAYLDFVAGVSACSLGHRHPKVIDAIKSQLDKYLHVMVYGEYAQTPAVRLTKLLAKHLPKPLETTYLTNSGTEAIDGAIKLAKRYTGRSEIIAAHQAYHGNTMGALSIMGYEERKKPFRPLMPDVRFITFNAIEDLSKITHKTSAVVLETIQGGAGFIEPENNYLTHVKQRCEEVGALLILDEIQPGIGRTGKLFGFEHYNCIPDILVTGKGLGGGMPIGAFTTSKEMMDTLKDQPKLGHITTFGGHPVIAAAALATVKEITESNLMADALKKEQLVRKHLKHPLIESIRGKGLMLAALTPSAEITNEVILKCQDEGLILFWLLFEPKAIRITPPLTISNEELINGCNIILKVLDQIRR</sequence>
<dbReference type="PANTHER" id="PTHR11986">
    <property type="entry name" value="AMINOTRANSFERASE CLASS III"/>
    <property type="match status" value="1"/>
</dbReference>
<dbReference type="SUPFAM" id="SSF53383">
    <property type="entry name" value="PLP-dependent transferases"/>
    <property type="match status" value="1"/>
</dbReference>
<dbReference type="Gene3D" id="3.90.1150.10">
    <property type="entry name" value="Aspartate Aminotransferase, domain 1"/>
    <property type="match status" value="1"/>
</dbReference>
<dbReference type="GO" id="GO:0008483">
    <property type="term" value="F:transaminase activity"/>
    <property type="evidence" value="ECO:0007669"/>
    <property type="project" value="UniProtKB-KW"/>
</dbReference>
<evidence type="ECO:0000256" key="5">
    <source>
        <dbReference type="RuleBase" id="RU003560"/>
    </source>
</evidence>
<evidence type="ECO:0000256" key="3">
    <source>
        <dbReference type="ARBA" id="ARBA00022679"/>
    </source>
</evidence>
<comment type="caution">
    <text evidence="6">The sequence shown here is derived from an EMBL/GenBank/DDBJ whole genome shotgun (WGS) entry which is preliminary data.</text>
</comment>
<evidence type="ECO:0000313" key="6">
    <source>
        <dbReference type="EMBL" id="MFC4720918.1"/>
    </source>
</evidence>
<dbReference type="InterPro" id="IPR005814">
    <property type="entry name" value="Aminotrans_3"/>
</dbReference>
<accession>A0ABV9N2Y0</accession>
<comment type="similarity">
    <text evidence="5">Belongs to the class-III pyridoxal-phosphate-dependent aminotransferase family.</text>
</comment>
<evidence type="ECO:0000313" key="7">
    <source>
        <dbReference type="Proteomes" id="UP001595953"/>
    </source>
</evidence>
<dbReference type="Pfam" id="PF00202">
    <property type="entry name" value="Aminotran_3"/>
    <property type="match status" value="1"/>
</dbReference>
<comment type="cofactor">
    <cofactor evidence="1">
        <name>pyridoxal 5'-phosphate</name>
        <dbReference type="ChEBI" id="CHEBI:597326"/>
    </cofactor>
</comment>
<evidence type="ECO:0000256" key="2">
    <source>
        <dbReference type="ARBA" id="ARBA00022576"/>
    </source>
</evidence>
<dbReference type="RefSeq" id="WP_387960132.1">
    <property type="nucleotide sequence ID" value="NZ_JBHSGP010000004.1"/>
</dbReference>
<evidence type="ECO:0000256" key="1">
    <source>
        <dbReference type="ARBA" id="ARBA00001933"/>
    </source>
</evidence>
<gene>
    <name evidence="6" type="ORF">ACFO5O_01185</name>
</gene>
<organism evidence="6 7">
    <name type="scientific">Geojedonia litorea</name>
    <dbReference type="NCBI Taxonomy" id="1268269"/>
    <lineage>
        <taxon>Bacteria</taxon>
        <taxon>Pseudomonadati</taxon>
        <taxon>Bacteroidota</taxon>
        <taxon>Flavobacteriia</taxon>
        <taxon>Flavobacteriales</taxon>
        <taxon>Flavobacteriaceae</taxon>
        <taxon>Geojedonia</taxon>
    </lineage>
</organism>
<protein>
    <submittedName>
        <fullName evidence="6">Aspartate aminotransferase family protein</fullName>
    </submittedName>
</protein>
<dbReference type="Proteomes" id="UP001595953">
    <property type="component" value="Unassembled WGS sequence"/>
</dbReference>
<dbReference type="EMBL" id="JBHSGP010000004">
    <property type="protein sequence ID" value="MFC4720918.1"/>
    <property type="molecule type" value="Genomic_DNA"/>
</dbReference>
<dbReference type="InterPro" id="IPR049704">
    <property type="entry name" value="Aminotrans_3_PPA_site"/>
</dbReference>
<dbReference type="PROSITE" id="PS00600">
    <property type="entry name" value="AA_TRANSFER_CLASS_3"/>
    <property type="match status" value="1"/>
</dbReference>
<dbReference type="Gene3D" id="3.40.640.10">
    <property type="entry name" value="Type I PLP-dependent aspartate aminotransferase-like (Major domain)"/>
    <property type="match status" value="1"/>
</dbReference>
<dbReference type="PANTHER" id="PTHR11986:SF79">
    <property type="entry name" value="ACETYLORNITHINE AMINOTRANSFERASE, MITOCHONDRIAL"/>
    <property type="match status" value="1"/>
</dbReference>
<keyword evidence="2 6" id="KW-0032">Aminotransferase</keyword>
<dbReference type="InterPro" id="IPR050103">
    <property type="entry name" value="Class-III_PLP-dep_AT"/>
</dbReference>
<dbReference type="InterPro" id="IPR015424">
    <property type="entry name" value="PyrdxlP-dep_Trfase"/>
</dbReference>
<keyword evidence="3" id="KW-0808">Transferase</keyword>
<dbReference type="PIRSF" id="PIRSF000521">
    <property type="entry name" value="Transaminase_4ab_Lys_Orn"/>
    <property type="match status" value="1"/>
</dbReference>
<name>A0ABV9N2Y0_9FLAO</name>
<keyword evidence="4 5" id="KW-0663">Pyridoxal phosphate</keyword>
<dbReference type="InterPro" id="IPR015422">
    <property type="entry name" value="PyrdxlP-dep_Trfase_small"/>
</dbReference>
<evidence type="ECO:0000256" key="4">
    <source>
        <dbReference type="ARBA" id="ARBA00022898"/>
    </source>
</evidence>
<dbReference type="CDD" id="cd00610">
    <property type="entry name" value="OAT_like"/>
    <property type="match status" value="1"/>
</dbReference>
<proteinExistence type="inferred from homology"/>